<evidence type="ECO:0000256" key="4">
    <source>
        <dbReference type="PROSITE-ProRule" id="PRU00409"/>
    </source>
</evidence>
<dbReference type="Gene3D" id="3.40.50.20">
    <property type="match status" value="1"/>
</dbReference>
<name>A0ABZ1Q5J2_9ACTN</name>
<dbReference type="Proteomes" id="UP001432312">
    <property type="component" value="Chromosome"/>
</dbReference>
<evidence type="ECO:0000256" key="3">
    <source>
        <dbReference type="ARBA" id="ARBA00022840"/>
    </source>
</evidence>
<evidence type="ECO:0000259" key="5">
    <source>
        <dbReference type="PROSITE" id="PS50975"/>
    </source>
</evidence>
<proteinExistence type="predicted"/>
<dbReference type="RefSeq" id="WP_051892750.1">
    <property type="nucleotide sequence ID" value="NZ_CP108036.1"/>
</dbReference>
<keyword evidence="3 4" id="KW-0067">ATP-binding</keyword>
<dbReference type="InterPro" id="IPR013815">
    <property type="entry name" value="ATP_grasp_subdomain_1"/>
</dbReference>
<evidence type="ECO:0000313" key="6">
    <source>
        <dbReference type="EMBL" id="WUN77968.1"/>
    </source>
</evidence>
<dbReference type="Gene3D" id="3.30.1490.20">
    <property type="entry name" value="ATP-grasp fold, A domain"/>
    <property type="match status" value="1"/>
</dbReference>
<dbReference type="PANTHER" id="PTHR43585">
    <property type="entry name" value="FUMIPYRROLE BIOSYNTHESIS PROTEIN C"/>
    <property type="match status" value="1"/>
</dbReference>
<dbReference type="SUPFAM" id="SSF56059">
    <property type="entry name" value="Glutathione synthetase ATP-binding domain-like"/>
    <property type="match status" value="1"/>
</dbReference>
<dbReference type="Pfam" id="PF13535">
    <property type="entry name" value="ATP-grasp_4"/>
    <property type="match status" value="1"/>
</dbReference>
<dbReference type="EMBL" id="CP108036">
    <property type="protein sequence ID" value="WUN77968.1"/>
    <property type="molecule type" value="Genomic_DNA"/>
</dbReference>
<dbReference type="PROSITE" id="PS50975">
    <property type="entry name" value="ATP_GRASP"/>
    <property type="match status" value="1"/>
</dbReference>
<dbReference type="GeneID" id="95495431"/>
<gene>
    <name evidence="6" type="ORF">OHA91_05315</name>
</gene>
<keyword evidence="7" id="KW-1185">Reference proteome</keyword>
<dbReference type="Gene3D" id="3.30.470.20">
    <property type="entry name" value="ATP-grasp fold, B domain"/>
    <property type="match status" value="1"/>
</dbReference>
<sequence length="435" mass="47768">MTTDRPAVLLVDPSRTTAGYKTAARAAGYLVVSLYTCTYTTTRDSHADGDDVTLYGEVNDTGAPETAEEAEQAALTAVRELRRAGLRIRAVIPALEVSTHIADRIAALLGLPGNDHTLAWARRNKAAMRERAHRAGLRIPEFRRVRSVSDIAAAAHEIGFPAILKPTLGSAAKGVTLLRDAEALCDLNHLETHDAFDRPIREWLVEEYVRGPEIQANFYSFGGEHRLVDMWQYRQPDDRDYDFPIWDSVRIDESHPRWHEVERYVRQALDAYGIEHGPSHTEVKCAEDGVHLMEIASRLPGGPVVGMWEKHTDMNPFADGLSCFLGERPATFDAPVAFHGSYGALAIRNDDEPGTLSAIHGLDAVDALDGIDEVLIGYQPGDLVPVTSSGMNIPLGFYVSGSDGDAVLRTLATIRAEVSLEIARRPADRTEAQRS</sequence>
<accession>A0ABZ1Q5J2</accession>
<keyword evidence="1" id="KW-0436">Ligase</keyword>
<dbReference type="InterPro" id="IPR011761">
    <property type="entry name" value="ATP-grasp"/>
</dbReference>
<reference evidence="6" key="1">
    <citation type="submission" date="2022-10" db="EMBL/GenBank/DDBJ databases">
        <title>The complete genomes of actinobacterial strains from the NBC collection.</title>
        <authorList>
            <person name="Joergensen T.S."/>
            <person name="Alvarez Arevalo M."/>
            <person name="Sterndorff E.B."/>
            <person name="Faurdal D."/>
            <person name="Vuksanovic O."/>
            <person name="Mourched A.-S."/>
            <person name="Charusanti P."/>
            <person name="Shaw S."/>
            <person name="Blin K."/>
            <person name="Weber T."/>
        </authorList>
    </citation>
    <scope>NUCLEOTIDE SEQUENCE</scope>
    <source>
        <strain evidence="6">NBC_00303</strain>
    </source>
</reference>
<dbReference type="InterPro" id="IPR052032">
    <property type="entry name" value="ATP-dep_AA_Ligase"/>
</dbReference>
<evidence type="ECO:0000313" key="7">
    <source>
        <dbReference type="Proteomes" id="UP001432312"/>
    </source>
</evidence>
<dbReference type="InterPro" id="IPR040570">
    <property type="entry name" value="LAL_C2"/>
</dbReference>
<organism evidence="6 7">
    <name type="scientific">Streptomyces erythrochromogenes</name>
    <dbReference type="NCBI Taxonomy" id="285574"/>
    <lineage>
        <taxon>Bacteria</taxon>
        <taxon>Bacillati</taxon>
        <taxon>Actinomycetota</taxon>
        <taxon>Actinomycetes</taxon>
        <taxon>Kitasatosporales</taxon>
        <taxon>Streptomycetaceae</taxon>
        <taxon>Streptomyces</taxon>
    </lineage>
</organism>
<evidence type="ECO:0000256" key="1">
    <source>
        <dbReference type="ARBA" id="ARBA00022598"/>
    </source>
</evidence>
<dbReference type="Pfam" id="PF18603">
    <property type="entry name" value="LAL_C2"/>
    <property type="match status" value="1"/>
</dbReference>
<protein>
    <submittedName>
        <fullName evidence="6">ATP-grasp domain-containing protein</fullName>
    </submittedName>
</protein>
<feature type="domain" description="ATP-grasp" evidence="5">
    <location>
        <begin position="129"/>
        <end position="325"/>
    </location>
</feature>
<evidence type="ECO:0000256" key="2">
    <source>
        <dbReference type="ARBA" id="ARBA00022741"/>
    </source>
</evidence>
<dbReference type="PANTHER" id="PTHR43585:SF2">
    <property type="entry name" value="ATP-GRASP ENZYME FSQD"/>
    <property type="match status" value="1"/>
</dbReference>
<keyword evidence="2 4" id="KW-0547">Nucleotide-binding</keyword>